<organism evidence="2 3">
    <name type="scientific">Dreissena polymorpha</name>
    <name type="common">Zebra mussel</name>
    <name type="synonym">Mytilus polymorpha</name>
    <dbReference type="NCBI Taxonomy" id="45954"/>
    <lineage>
        <taxon>Eukaryota</taxon>
        <taxon>Metazoa</taxon>
        <taxon>Spiralia</taxon>
        <taxon>Lophotrochozoa</taxon>
        <taxon>Mollusca</taxon>
        <taxon>Bivalvia</taxon>
        <taxon>Autobranchia</taxon>
        <taxon>Heteroconchia</taxon>
        <taxon>Euheterodonta</taxon>
        <taxon>Imparidentia</taxon>
        <taxon>Neoheterodontei</taxon>
        <taxon>Myida</taxon>
        <taxon>Dreissenoidea</taxon>
        <taxon>Dreissenidae</taxon>
        <taxon>Dreissena</taxon>
    </lineage>
</organism>
<feature type="region of interest" description="Disordered" evidence="1">
    <location>
        <begin position="1"/>
        <end position="106"/>
    </location>
</feature>
<feature type="compositionally biased region" description="Basic and acidic residues" evidence="1">
    <location>
        <begin position="52"/>
        <end position="62"/>
    </location>
</feature>
<evidence type="ECO:0000313" key="2">
    <source>
        <dbReference type="EMBL" id="KAH3814999.1"/>
    </source>
</evidence>
<accession>A0A9D4JLR6</accession>
<reference evidence="2" key="2">
    <citation type="submission" date="2020-11" db="EMBL/GenBank/DDBJ databases">
        <authorList>
            <person name="McCartney M.A."/>
            <person name="Auch B."/>
            <person name="Kono T."/>
            <person name="Mallez S."/>
            <person name="Becker A."/>
            <person name="Gohl D.M."/>
            <person name="Silverstein K.A.T."/>
            <person name="Koren S."/>
            <person name="Bechman K.B."/>
            <person name="Herman A."/>
            <person name="Abrahante J.E."/>
            <person name="Garbe J."/>
        </authorList>
    </citation>
    <scope>NUCLEOTIDE SEQUENCE</scope>
    <source>
        <strain evidence="2">Duluth1</strain>
        <tissue evidence="2">Whole animal</tissue>
    </source>
</reference>
<comment type="caution">
    <text evidence="2">The sequence shown here is derived from an EMBL/GenBank/DDBJ whole genome shotgun (WGS) entry which is preliminary data.</text>
</comment>
<sequence length="106" mass="10954">MGAAQPTVSPDAGNSDIPHISANAVQPSVSSVSGNADVSHISDEMIQGAPCEPKESATESRSDVNPAPQSPMSKILVIPKVQETNNNKVKHTPPPKAVTGQSFVTL</sequence>
<dbReference type="EMBL" id="JAIWYP010000006">
    <property type="protein sequence ID" value="KAH3814999.1"/>
    <property type="molecule type" value="Genomic_DNA"/>
</dbReference>
<protein>
    <submittedName>
        <fullName evidence="2">Uncharacterized protein</fullName>
    </submittedName>
</protein>
<dbReference type="AlphaFoldDB" id="A0A9D4JLR6"/>
<keyword evidence="3" id="KW-1185">Reference proteome</keyword>
<evidence type="ECO:0000313" key="3">
    <source>
        <dbReference type="Proteomes" id="UP000828390"/>
    </source>
</evidence>
<gene>
    <name evidence="2" type="ORF">DPMN_143518</name>
</gene>
<evidence type="ECO:0000256" key="1">
    <source>
        <dbReference type="SAM" id="MobiDB-lite"/>
    </source>
</evidence>
<proteinExistence type="predicted"/>
<name>A0A9D4JLR6_DREPO</name>
<dbReference type="Proteomes" id="UP000828390">
    <property type="component" value="Unassembled WGS sequence"/>
</dbReference>
<reference evidence="2" key="1">
    <citation type="journal article" date="2019" name="bioRxiv">
        <title>The Genome of the Zebra Mussel, Dreissena polymorpha: A Resource for Invasive Species Research.</title>
        <authorList>
            <person name="McCartney M.A."/>
            <person name="Auch B."/>
            <person name="Kono T."/>
            <person name="Mallez S."/>
            <person name="Zhang Y."/>
            <person name="Obille A."/>
            <person name="Becker A."/>
            <person name="Abrahante J.E."/>
            <person name="Garbe J."/>
            <person name="Badalamenti J.P."/>
            <person name="Herman A."/>
            <person name="Mangelson H."/>
            <person name="Liachko I."/>
            <person name="Sullivan S."/>
            <person name="Sone E.D."/>
            <person name="Koren S."/>
            <person name="Silverstein K.A.T."/>
            <person name="Beckman K.B."/>
            <person name="Gohl D.M."/>
        </authorList>
    </citation>
    <scope>NUCLEOTIDE SEQUENCE</scope>
    <source>
        <strain evidence="2">Duluth1</strain>
        <tissue evidence="2">Whole animal</tissue>
    </source>
</reference>
<feature type="compositionally biased region" description="Polar residues" evidence="1">
    <location>
        <begin position="23"/>
        <end position="36"/>
    </location>
</feature>